<gene>
    <name evidence="2" type="ORF">DFP95_11277</name>
</gene>
<dbReference type="OrthoDB" id="2658060at2"/>
<dbReference type="RefSeq" id="WP_115994285.1">
    <property type="nucleotide sequence ID" value="NZ_QRDY01000012.1"/>
</dbReference>
<evidence type="ECO:0000256" key="1">
    <source>
        <dbReference type="SAM" id="Phobius"/>
    </source>
</evidence>
<keyword evidence="1" id="KW-0812">Transmembrane</keyword>
<comment type="caution">
    <text evidence="2">The sequence shown here is derived from an EMBL/GenBank/DDBJ whole genome shotgun (WGS) entry which is preliminary data.</text>
</comment>
<dbReference type="AlphaFoldDB" id="A0A3D9I6I7"/>
<reference evidence="2 3" key="1">
    <citation type="submission" date="2018-07" db="EMBL/GenBank/DDBJ databases">
        <title>Genomic Encyclopedia of Type Strains, Phase III (KMG-III): the genomes of soil and plant-associated and newly described type strains.</title>
        <authorList>
            <person name="Whitman W."/>
        </authorList>
    </citation>
    <scope>NUCLEOTIDE SEQUENCE [LARGE SCALE GENOMIC DNA]</scope>
    <source>
        <strain evidence="2 3">CECT 8236</strain>
    </source>
</reference>
<accession>A0A3D9I6I7</accession>
<keyword evidence="1" id="KW-0472">Membrane</keyword>
<organism evidence="2 3">
    <name type="scientific">Cohnella lupini</name>
    <dbReference type="NCBI Taxonomy" id="1294267"/>
    <lineage>
        <taxon>Bacteria</taxon>
        <taxon>Bacillati</taxon>
        <taxon>Bacillota</taxon>
        <taxon>Bacilli</taxon>
        <taxon>Bacillales</taxon>
        <taxon>Paenibacillaceae</taxon>
        <taxon>Cohnella</taxon>
    </lineage>
</organism>
<feature type="transmembrane region" description="Helical" evidence="1">
    <location>
        <begin position="6"/>
        <end position="31"/>
    </location>
</feature>
<name>A0A3D9I6I7_9BACL</name>
<proteinExistence type="predicted"/>
<evidence type="ECO:0000313" key="2">
    <source>
        <dbReference type="EMBL" id="RED56786.1"/>
    </source>
</evidence>
<dbReference type="InterPro" id="IPR011990">
    <property type="entry name" value="TPR-like_helical_dom_sf"/>
</dbReference>
<keyword evidence="1" id="KW-1133">Transmembrane helix</keyword>
<protein>
    <submittedName>
        <fullName evidence="2">Tetratricopeptide repeat protein</fullName>
    </submittedName>
</protein>
<keyword evidence="3" id="KW-1185">Reference proteome</keyword>
<dbReference type="Pfam" id="PF13174">
    <property type="entry name" value="TPR_6"/>
    <property type="match status" value="2"/>
</dbReference>
<dbReference type="Pfam" id="PF14559">
    <property type="entry name" value="TPR_19"/>
    <property type="match status" value="1"/>
</dbReference>
<evidence type="ECO:0000313" key="3">
    <source>
        <dbReference type="Proteomes" id="UP000256869"/>
    </source>
</evidence>
<dbReference type="Proteomes" id="UP000256869">
    <property type="component" value="Unassembled WGS sequence"/>
</dbReference>
<dbReference type="EMBL" id="QRDY01000012">
    <property type="protein sequence ID" value="RED56786.1"/>
    <property type="molecule type" value="Genomic_DNA"/>
</dbReference>
<dbReference type="Gene3D" id="1.25.40.10">
    <property type="entry name" value="Tetratricopeptide repeat domain"/>
    <property type="match status" value="1"/>
</dbReference>
<sequence length="223" mass="25602">MSKILLFIGLTWLFGSPLVAIIVLLVIIYVLERRFIGLSPSLVKPLRRRNSISKWKRHLHLSPHDVSAKSELARLLIENGKYAQAREILLGIETQMEHSAEYWSDLGTCDLALGHLENGEREMKLALAISPRVKYGQPYLRLAESYSKSDPVKAIAYLQQFKEVNSSSCEAYYRLGLVYAGLGKSEDAALAFKECRQLYRSLPKYMKRHERKWALRSFVRSRS</sequence>
<dbReference type="SUPFAM" id="SSF48452">
    <property type="entry name" value="TPR-like"/>
    <property type="match status" value="1"/>
</dbReference>
<dbReference type="InterPro" id="IPR019734">
    <property type="entry name" value="TPR_rpt"/>
</dbReference>